<accession>A0A072P6T3</accession>
<comment type="subcellular location">
    <subcellularLocation>
        <location evidence="1">Nucleus</location>
    </subcellularLocation>
</comment>
<dbReference type="OrthoDB" id="188186at2759"/>
<dbReference type="GO" id="GO:0031981">
    <property type="term" value="C:nuclear lumen"/>
    <property type="evidence" value="ECO:0007669"/>
    <property type="project" value="UniProtKB-ARBA"/>
</dbReference>
<dbReference type="GeneID" id="25283105"/>
<proteinExistence type="inferred from homology"/>
<dbReference type="AlphaFoldDB" id="A0A072P6T3"/>
<dbReference type="GO" id="GO:0006260">
    <property type="term" value="P:DNA replication"/>
    <property type="evidence" value="ECO:0007669"/>
    <property type="project" value="InterPro"/>
</dbReference>
<keyword evidence="5" id="KW-1185">Reference proteome</keyword>
<dbReference type="STRING" id="1182545.A0A072P6T3"/>
<evidence type="ECO:0000256" key="2">
    <source>
        <dbReference type="ARBA" id="ARBA00009761"/>
    </source>
</evidence>
<dbReference type="Gene3D" id="2.40.50.140">
    <property type="entry name" value="Nucleic acid-binding proteins"/>
    <property type="match status" value="1"/>
</dbReference>
<gene>
    <name evidence="4" type="ORF">A1O9_08192</name>
</gene>
<name>A0A072P6T3_9EURO</name>
<dbReference type="InterPro" id="IPR013970">
    <property type="entry name" value="Rfa2"/>
</dbReference>
<reference evidence="4 5" key="1">
    <citation type="submission" date="2013-03" db="EMBL/GenBank/DDBJ databases">
        <title>The Genome Sequence of Exophiala aquamarina CBS 119918.</title>
        <authorList>
            <consortium name="The Broad Institute Genomics Platform"/>
            <person name="Cuomo C."/>
            <person name="de Hoog S."/>
            <person name="Gorbushina A."/>
            <person name="Walker B."/>
            <person name="Young S.K."/>
            <person name="Zeng Q."/>
            <person name="Gargeya S."/>
            <person name="Fitzgerald M."/>
            <person name="Haas B."/>
            <person name="Abouelleil A."/>
            <person name="Allen A.W."/>
            <person name="Alvarado L."/>
            <person name="Arachchi H.M."/>
            <person name="Berlin A.M."/>
            <person name="Chapman S.B."/>
            <person name="Gainer-Dewar J."/>
            <person name="Goldberg J."/>
            <person name="Griggs A."/>
            <person name="Gujja S."/>
            <person name="Hansen M."/>
            <person name="Howarth C."/>
            <person name="Imamovic A."/>
            <person name="Ireland A."/>
            <person name="Larimer J."/>
            <person name="McCowan C."/>
            <person name="Murphy C."/>
            <person name="Pearson M."/>
            <person name="Poon T.W."/>
            <person name="Priest M."/>
            <person name="Roberts A."/>
            <person name="Saif S."/>
            <person name="Shea T."/>
            <person name="Sisk P."/>
            <person name="Sykes S."/>
            <person name="Wortman J."/>
            <person name="Nusbaum C."/>
            <person name="Birren B."/>
        </authorList>
    </citation>
    <scope>NUCLEOTIDE SEQUENCE [LARGE SCALE GENOMIC DNA]</scope>
    <source>
        <strain evidence="4 5">CBS 119918</strain>
    </source>
</reference>
<comment type="similarity">
    <text evidence="2">Belongs to the replication factor A protein 3 family.</text>
</comment>
<dbReference type="RefSeq" id="XP_013258032.1">
    <property type="nucleotide sequence ID" value="XM_013402578.1"/>
</dbReference>
<evidence type="ECO:0000256" key="1">
    <source>
        <dbReference type="ARBA" id="ARBA00004123"/>
    </source>
</evidence>
<protein>
    <recommendedName>
        <fullName evidence="6">Replication factor A protein 3</fullName>
    </recommendedName>
</protein>
<evidence type="ECO:0000313" key="4">
    <source>
        <dbReference type="EMBL" id="KEF55442.1"/>
    </source>
</evidence>
<comment type="caution">
    <text evidence="4">The sequence shown here is derived from an EMBL/GenBank/DDBJ whole genome shotgun (WGS) entry which is preliminary data.</text>
</comment>
<evidence type="ECO:0008006" key="6">
    <source>
        <dbReference type="Google" id="ProtNLM"/>
    </source>
</evidence>
<dbReference type="SUPFAM" id="SSF50249">
    <property type="entry name" value="Nucleic acid-binding proteins"/>
    <property type="match status" value="1"/>
</dbReference>
<dbReference type="HOGENOM" id="CLU_141922_2_0_1"/>
<dbReference type="GO" id="GO:0006281">
    <property type="term" value="P:DNA repair"/>
    <property type="evidence" value="ECO:0007669"/>
    <property type="project" value="InterPro"/>
</dbReference>
<dbReference type="VEuPathDB" id="FungiDB:A1O9_08192"/>
<dbReference type="Pfam" id="PF08661">
    <property type="entry name" value="Rep_fac-A_3"/>
    <property type="match status" value="1"/>
</dbReference>
<sequence>MNSMATPRVLPAHLHAFAPGRPHGTVRMLGVITTVSGDQATLTCGEDAVTVLLNRDSHLSVHSLYEIVGKVVNLDGGEGLGLRVLSSTEWPRNERDELPDMKLFEAVVDATHRHKSIFYEGDGGESGRDGGY</sequence>
<evidence type="ECO:0000313" key="5">
    <source>
        <dbReference type="Proteomes" id="UP000027920"/>
    </source>
</evidence>
<evidence type="ECO:0000256" key="3">
    <source>
        <dbReference type="ARBA" id="ARBA00023242"/>
    </source>
</evidence>
<dbReference type="GO" id="GO:0003677">
    <property type="term" value="F:DNA binding"/>
    <property type="evidence" value="ECO:0007669"/>
    <property type="project" value="InterPro"/>
</dbReference>
<dbReference type="Proteomes" id="UP000027920">
    <property type="component" value="Unassembled WGS sequence"/>
</dbReference>
<organism evidence="4 5">
    <name type="scientific">Exophiala aquamarina CBS 119918</name>
    <dbReference type="NCBI Taxonomy" id="1182545"/>
    <lineage>
        <taxon>Eukaryota</taxon>
        <taxon>Fungi</taxon>
        <taxon>Dikarya</taxon>
        <taxon>Ascomycota</taxon>
        <taxon>Pezizomycotina</taxon>
        <taxon>Eurotiomycetes</taxon>
        <taxon>Chaetothyriomycetidae</taxon>
        <taxon>Chaetothyriales</taxon>
        <taxon>Herpotrichiellaceae</taxon>
        <taxon>Exophiala</taxon>
    </lineage>
</organism>
<keyword evidence="3" id="KW-0539">Nucleus</keyword>
<dbReference type="GO" id="GO:0006310">
    <property type="term" value="P:DNA recombination"/>
    <property type="evidence" value="ECO:0007669"/>
    <property type="project" value="InterPro"/>
</dbReference>
<dbReference type="EMBL" id="AMGV01000007">
    <property type="protein sequence ID" value="KEF55442.1"/>
    <property type="molecule type" value="Genomic_DNA"/>
</dbReference>
<dbReference type="InterPro" id="IPR012340">
    <property type="entry name" value="NA-bd_OB-fold"/>
</dbReference>